<keyword evidence="2" id="KW-1185">Reference proteome</keyword>
<accession>A0ACB7ZIU9</accession>
<reference evidence="1 2" key="1">
    <citation type="journal article" date="2021" name="Hortic Res">
        <title>High-quality reference genome and annotation aids understanding of berry development for evergreen blueberry (Vaccinium darrowii).</title>
        <authorList>
            <person name="Yu J."/>
            <person name="Hulse-Kemp A.M."/>
            <person name="Babiker E."/>
            <person name="Staton M."/>
        </authorList>
    </citation>
    <scope>NUCLEOTIDE SEQUENCE [LARGE SCALE GENOMIC DNA]</scope>
    <source>
        <strain evidence="2">cv. NJ 8807/NJ 8810</strain>
        <tissue evidence="1">Young leaf</tissue>
    </source>
</reference>
<name>A0ACB7ZIU9_9ERIC</name>
<dbReference type="EMBL" id="CM037159">
    <property type="protein sequence ID" value="KAH7865521.1"/>
    <property type="molecule type" value="Genomic_DNA"/>
</dbReference>
<evidence type="ECO:0000313" key="2">
    <source>
        <dbReference type="Proteomes" id="UP000828048"/>
    </source>
</evidence>
<dbReference type="Proteomes" id="UP000828048">
    <property type="component" value="Chromosome 9"/>
</dbReference>
<proteinExistence type="predicted"/>
<evidence type="ECO:0000313" key="1">
    <source>
        <dbReference type="EMBL" id="KAH7865521.1"/>
    </source>
</evidence>
<comment type="caution">
    <text evidence="1">The sequence shown here is derived from an EMBL/GenBank/DDBJ whole genome shotgun (WGS) entry which is preliminary data.</text>
</comment>
<sequence length="424" mass="46437">MSGAGKVVCVTGASGYIASWIVKLLLDRGYTVKATVRSLGDPTKTDHLLSLHGAKERLQLFEANLMEEGSFDSVVDGCEGFAFEICGDAEGLTDCLNSTSKLLRSSPLTSMQLVLVSFCLSMFHPLGRMIKPAVKGTENVLCSCAKVPSIKRVVVTSSFSSVAFNNRPRNPDVVIDETWFSDPVYCEQSKAMQSADILWLQRIEDLEALGSKREGLAGAKQNCFRGSAVDTLSPLLNEAGLNFVSYIRVPISVMPSLVNLEKLAVLLLDILVGDSQILQCQIQTYVYLLAKVVPLSDNILIICYPYEARNLLDAGTGLLSDGVHRFVDVRDVALAHIQAFEVSSASGRYCLVGRVTNTTETLNILSKLYPALNLPERGENENPVRPPYQVSKKKAESLGINFTPLEVTLKDTVESFKEKNFLHF</sequence>
<organism evidence="1 2">
    <name type="scientific">Vaccinium darrowii</name>
    <dbReference type="NCBI Taxonomy" id="229202"/>
    <lineage>
        <taxon>Eukaryota</taxon>
        <taxon>Viridiplantae</taxon>
        <taxon>Streptophyta</taxon>
        <taxon>Embryophyta</taxon>
        <taxon>Tracheophyta</taxon>
        <taxon>Spermatophyta</taxon>
        <taxon>Magnoliopsida</taxon>
        <taxon>eudicotyledons</taxon>
        <taxon>Gunneridae</taxon>
        <taxon>Pentapetalae</taxon>
        <taxon>asterids</taxon>
        <taxon>Ericales</taxon>
        <taxon>Ericaceae</taxon>
        <taxon>Vaccinioideae</taxon>
        <taxon>Vaccinieae</taxon>
        <taxon>Vaccinium</taxon>
    </lineage>
</organism>
<gene>
    <name evidence="1" type="ORF">Vadar_007716</name>
</gene>
<protein>
    <submittedName>
        <fullName evidence="1">Uncharacterized protein</fullName>
    </submittedName>
</protein>